<accession>A0A195EMX8</accession>
<proteinExistence type="predicted"/>
<dbReference type="Proteomes" id="UP000078492">
    <property type="component" value="Unassembled WGS sequence"/>
</dbReference>
<gene>
    <name evidence="2" type="ORF">ALC57_00898</name>
</gene>
<keyword evidence="3" id="KW-1185">Reference proteome</keyword>
<feature type="region of interest" description="Disordered" evidence="1">
    <location>
        <begin position="144"/>
        <end position="167"/>
    </location>
</feature>
<dbReference type="AlphaFoldDB" id="A0A195EMX8"/>
<evidence type="ECO:0000313" key="2">
    <source>
        <dbReference type="EMBL" id="KYN29635.1"/>
    </source>
</evidence>
<feature type="compositionally biased region" description="Basic and acidic residues" evidence="1">
    <location>
        <begin position="49"/>
        <end position="63"/>
    </location>
</feature>
<reference evidence="2 3" key="1">
    <citation type="submission" date="2015-09" db="EMBL/GenBank/DDBJ databases">
        <title>Trachymyrmex cornetzi WGS genome.</title>
        <authorList>
            <person name="Nygaard S."/>
            <person name="Hu H."/>
            <person name="Boomsma J."/>
            <person name="Zhang G."/>
        </authorList>
    </citation>
    <scope>NUCLEOTIDE SEQUENCE [LARGE SCALE GENOMIC DNA]</scope>
    <source>
        <strain evidence="2">Tcor2-1</strain>
        <tissue evidence="2">Whole body</tissue>
    </source>
</reference>
<protein>
    <submittedName>
        <fullName evidence="2">Uncharacterized protein</fullName>
    </submittedName>
</protein>
<name>A0A195EMX8_9HYME</name>
<dbReference type="EMBL" id="KQ978625">
    <property type="protein sequence ID" value="KYN29635.1"/>
    <property type="molecule type" value="Genomic_DNA"/>
</dbReference>
<evidence type="ECO:0000256" key="1">
    <source>
        <dbReference type="SAM" id="MobiDB-lite"/>
    </source>
</evidence>
<feature type="non-terminal residue" evidence="2">
    <location>
        <position position="1"/>
    </location>
</feature>
<feature type="region of interest" description="Disordered" evidence="1">
    <location>
        <begin position="24"/>
        <end position="63"/>
    </location>
</feature>
<sequence>ILHGAVNLGRTQIKFRARRAAGMEGVCDQPGQGNGGGHSGAGRRSSHVSTEEKKLPWRGKGAREAVEKANNGPIFAPSAPAIFTSTSRSSLLPLRSLSSLLSSPAAEPPPLCIYRHYIGGQISRMPATFFQGASFPNFRHNLPFHGSPSRDESRGRVASSYLRDAAH</sequence>
<organism evidence="2 3">
    <name type="scientific">Trachymyrmex cornetzi</name>
    <dbReference type="NCBI Taxonomy" id="471704"/>
    <lineage>
        <taxon>Eukaryota</taxon>
        <taxon>Metazoa</taxon>
        <taxon>Ecdysozoa</taxon>
        <taxon>Arthropoda</taxon>
        <taxon>Hexapoda</taxon>
        <taxon>Insecta</taxon>
        <taxon>Pterygota</taxon>
        <taxon>Neoptera</taxon>
        <taxon>Endopterygota</taxon>
        <taxon>Hymenoptera</taxon>
        <taxon>Apocrita</taxon>
        <taxon>Aculeata</taxon>
        <taxon>Formicoidea</taxon>
        <taxon>Formicidae</taxon>
        <taxon>Myrmicinae</taxon>
        <taxon>Trachymyrmex</taxon>
    </lineage>
</organism>
<evidence type="ECO:0000313" key="3">
    <source>
        <dbReference type="Proteomes" id="UP000078492"/>
    </source>
</evidence>